<feature type="region of interest" description="Disordered" evidence="1">
    <location>
        <begin position="254"/>
        <end position="329"/>
    </location>
</feature>
<comment type="caution">
    <text evidence="2">The sequence shown here is derived from an EMBL/GenBank/DDBJ whole genome shotgun (WGS) entry which is preliminary data.</text>
</comment>
<dbReference type="EMBL" id="BQNB010014801">
    <property type="protein sequence ID" value="GJT32543.1"/>
    <property type="molecule type" value="Genomic_DNA"/>
</dbReference>
<gene>
    <name evidence="2" type="ORF">Tco_0922962</name>
</gene>
<evidence type="ECO:0000256" key="1">
    <source>
        <dbReference type="SAM" id="MobiDB-lite"/>
    </source>
</evidence>
<keyword evidence="3" id="KW-1185">Reference proteome</keyword>
<feature type="compositionally biased region" description="Polar residues" evidence="1">
    <location>
        <begin position="275"/>
        <end position="295"/>
    </location>
</feature>
<organism evidence="2 3">
    <name type="scientific">Tanacetum coccineum</name>
    <dbReference type="NCBI Taxonomy" id="301880"/>
    <lineage>
        <taxon>Eukaryota</taxon>
        <taxon>Viridiplantae</taxon>
        <taxon>Streptophyta</taxon>
        <taxon>Embryophyta</taxon>
        <taxon>Tracheophyta</taxon>
        <taxon>Spermatophyta</taxon>
        <taxon>Magnoliopsida</taxon>
        <taxon>eudicotyledons</taxon>
        <taxon>Gunneridae</taxon>
        <taxon>Pentapetalae</taxon>
        <taxon>asterids</taxon>
        <taxon>campanulids</taxon>
        <taxon>Asterales</taxon>
        <taxon>Asteraceae</taxon>
        <taxon>Asteroideae</taxon>
        <taxon>Anthemideae</taxon>
        <taxon>Anthemidinae</taxon>
        <taxon>Tanacetum</taxon>
    </lineage>
</organism>
<reference evidence="2" key="2">
    <citation type="submission" date="2022-01" db="EMBL/GenBank/DDBJ databases">
        <authorList>
            <person name="Yamashiro T."/>
            <person name="Shiraishi A."/>
            <person name="Satake H."/>
            <person name="Nakayama K."/>
        </authorList>
    </citation>
    <scope>NUCLEOTIDE SEQUENCE</scope>
</reference>
<sequence>MADLKFVDQHNMVACLEKSDENAEFHQIVDFLSTCSINYALTVSPTIYASYIEQFWNTATSKIINSVKQIHAIVDGKAVVISESSVRSDLLFNDEDGVTCLTNDEIFENLALMGYEQLSTKLTFQKGSFSPQWKFLIHTILHCISSKSTAWNEFSTNLASAVICLAKGQKFNFSKLIFDGMLRNLDSKKFLMYPRFLQLFLNNQLKDLPEPFNDTYVTPCHTKKVFSNMARKSVNFSGNITLLFASMLVQNQAPEGEGSTIHPEPQPTPSTSQPNVSEPQTESLQTKTPPTVSHELQTKAHIEQILPSPSTYQRKQRKTQKHRRAKQVTALPQTSVPLDHRAYEEIGSGDRPRRQDTTFRGVDAQTRPETASKMSRDPPLLEVNTSGCGEDSMEYHDNLMDFVPPTPYYSPFLGAKTAQDKVVTRLKLRVKRLEKKRKARTSQPIKRRLFKGRVETSTYKSLGEDASKQWRNDDKIEELNLTDGADTEVIVEDKGSGEKGGSTADQMRSEKAKEKEKGVVLIDEEEPPRQNRSTTTLQPLPTIDTNDKGKGVLVEEKPELDQRLHEEELAELDRAQKERQKPREAHLVLALQLKKKYTIEERARLLAEFFKRRKKQLAAERAEAIRNKPPTRTQVRNRLITYLKYMGKYTHQQLKHKNFKEVQKLYEKEKKWIDDFKPIDDDSQQQAESTKRDQEQILKKKVPRNIQLE</sequence>
<reference evidence="2" key="1">
    <citation type="journal article" date="2022" name="Int. J. Mol. Sci.">
        <title>Draft Genome of Tanacetum Coccineum: Genomic Comparison of Closely Related Tanacetum-Family Plants.</title>
        <authorList>
            <person name="Yamashiro T."/>
            <person name="Shiraishi A."/>
            <person name="Nakayama K."/>
            <person name="Satake H."/>
        </authorList>
    </citation>
    <scope>NUCLEOTIDE SEQUENCE</scope>
</reference>
<feature type="region of interest" description="Disordered" evidence="1">
    <location>
        <begin position="490"/>
        <end position="548"/>
    </location>
</feature>
<accession>A0ABQ5D0L9</accession>
<feature type="compositionally biased region" description="Basic residues" evidence="1">
    <location>
        <begin position="314"/>
        <end position="326"/>
    </location>
</feature>
<proteinExistence type="predicted"/>
<feature type="region of interest" description="Disordered" evidence="1">
    <location>
        <begin position="677"/>
        <end position="709"/>
    </location>
</feature>
<name>A0ABQ5D0L9_9ASTR</name>
<evidence type="ECO:0000313" key="2">
    <source>
        <dbReference type="EMBL" id="GJT32543.1"/>
    </source>
</evidence>
<dbReference type="Proteomes" id="UP001151760">
    <property type="component" value="Unassembled WGS sequence"/>
</dbReference>
<evidence type="ECO:0000313" key="3">
    <source>
        <dbReference type="Proteomes" id="UP001151760"/>
    </source>
</evidence>
<protein>
    <submittedName>
        <fullName evidence="2">Uncharacterized protein</fullName>
    </submittedName>
</protein>
<feature type="compositionally biased region" description="Basic and acidic residues" evidence="1">
    <location>
        <begin position="689"/>
        <end position="698"/>
    </location>
</feature>
<feature type="compositionally biased region" description="Polar residues" evidence="1">
    <location>
        <begin position="530"/>
        <end position="539"/>
    </location>
</feature>
<feature type="compositionally biased region" description="Basic and acidic residues" evidence="1">
    <location>
        <begin position="507"/>
        <end position="518"/>
    </location>
</feature>